<dbReference type="GO" id="GO:0004180">
    <property type="term" value="F:carboxypeptidase activity"/>
    <property type="evidence" value="ECO:0007669"/>
    <property type="project" value="UniProtKB-KW"/>
</dbReference>
<keyword evidence="13" id="KW-0256">Endoplasmic reticulum</keyword>
<evidence type="ECO:0000256" key="19">
    <source>
        <dbReference type="ARBA" id="ARBA00023228"/>
    </source>
</evidence>
<reference evidence="23" key="4">
    <citation type="submission" date="2025-09" db="UniProtKB">
        <authorList>
            <consortium name="Ensembl"/>
        </authorList>
    </citation>
    <scope>IDENTIFICATION</scope>
</reference>
<keyword evidence="8" id="KW-0121">Carboxypeptidase</keyword>
<dbReference type="Pfam" id="PF04389">
    <property type="entry name" value="Peptidase_M28"/>
    <property type="match status" value="1"/>
</dbReference>
<evidence type="ECO:0000256" key="11">
    <source>
        <dbReference type="ARBA" id="ARBA00022729"/>
    </source>
</evidence>
<proteinExistence type="inferred from homology"/>
<evidence type="ECO:0000256" key="17">
    <source>
        <dbReference type="ARBA" id="ARBA00023145"/>
    </source>
</evidence>
<reference evidence="24" key="2">
    <citation type="journal article" date="2013" name="Nat. Genet.">
        <title>The draft genomes of soft-shell turtle and green sea turtle yield insights into the development and evolution of the turtle-specific body plan.</title>
        <authorList>
            <person name="Wang Z."/>
            <person name="Pascual-Anaya J."/>
            <person name="Zadissa A."/>
            <person name="Li W."/>
            <person name="Niimura Y."/>
            <person name="Huang Z."/>
            <person name="Li C."/>
            <person name="White S."/>
            <person name="Xiong Z."/>
            <person name="Fang D."/>
            <person name="Wang B."/>
            <person name="Ming Y."/>
            <person name="Chen Y."/>
            <person name="Zheng Y."/>
            <person name="Kuraku S."/>
            <person name="Pignatelli M."/>
            <person name="Herrero J."/>
            <person name="Beal K."/>
            <person name="Nozawa M."/>
            <person name="Li Q."/>
            <person name="Wang J."/>
            <person name="Zhang H."/>
            <person name="Yu L."/>
            <person name="Shigenobu S."/>
            <person name="Wang J."/>
            <person name="Liu J."/>
            <person name="Flicek P."/>
            <person name="Searle S."/>
            <person name="Wang J."/>
            <person name="Kuratani S."/>
            <person name="Yin Y."/>
            <person name="Aken B."/>
            <person name="Zhang G."/>
            <person name="Irie N."/>
        </authorList>
    </citation>
    <scope>NUCLEOTIDE SEQUENCE [LARGE SCALE GENOMIC DNA]</scope>
    <source>
        <strain evidence="24">Daiwa-1</strain>
    </source>
</reference>
<evidence type="ECO:0000259" key="22">
    <source>
        <dbReference type="Pfam" id="PF04389"/>
    </source>
</evidence>
<evidence type="ECO:0000256" key="5">
    <source>
        <dbReference type="ARBA" id="ARBA00010918"/>
    </source>
</evidence>
<dbReference type="EMBL" id="AGCU01092690">
    <property type="status" value="NOT_ANNOTATED_CDS"/>
    <property type="molecule type" value="Genomic_DNA"/>
</dbReference>
<name>K7G9S7_PELSI</name>
<evidence type="ECO:0000256" key="4">
    <source>
        <dbReference type="ARBA" id="ARBA00004613"/>
    </source>
</evidence>
<evidence type="ECO:0000256" key="18">
    <source>
        <dbReference type="ARBA" id="ARBA00023180"/>
    </source>
</evidence>
<evidence type="ECO:0000256" key="20">
    <source>
        <dbReference type="ARBA" id="ARBA00025833"/>
    </source>
</evidence>
<evidence type="ECO:0000256" key="12">
    <source>
        <dbReference type="ARBA" id="ARBA00022801"/>
    </source>
</evidence>
<comment type="subunit">
    <text evidence="20">Homodimer. The monomeric form is inactive while the homodimer is active.</text>
</comment>
<keyword evidence="15" id="KW-0333">Golgi apparatus</keyword>
<dbReference type="GO" id="GO:0006508">
    <property type="term" value="P:proteolysis"/>
    <property type="evidence" value="ECO:0007669"/>
    <property type="project" value="UniProtKB-KW"/>
</dbReference>
<comment type="subcellular location">
    <subcellularLocation>
        <location evidence="1">Endoplasmic reticulum</location>
    </subcellularLocation>
    <subcellularLocation>
        <location evidence="3">Golgi apparatus</location>
    </subcellularLocation>
    <subcellularLocation>
        <location evidence="2">Lysosome</location>
    </subcellularLocation>
    <subcellularLocation>
        <location evidence="4">Secreted</location>
    </subcellularLocation>
</comment>
<dbReference type="EMBL" id="AGCU01092689">
    <property type="status" value="NOT_ANNOTATED_CDS"/>
    <property type="molecule type" value="Genomic_DNA"/>
</dbReference>
<organism evidence="23 24">
    <name type="scientific">Pelodiscus sinensis</name>
    <name type="common">Chinese softshell turtle</name>
    <name type="synonym">Trionyx sinensis</name>
    <dbReference type="NCBI Taxonomy" id="13735"/>
    <lineage>
        <taxon>Eukaryota</taxon>
        <taxon>Metazoa</taxon>
        <taxon>Chordata</taxon>
        <taxon>Craniata</taxon>
        <taxon>Vertebrata</taxon>
        <taxon>Euteleostomi</taxon>
        <taxon>Archelosauria</taxon>
        <taxon>Testudinata</taxon>
        <taxon>Testudines</taxon>
        <taxon>Cryptodira</taxon>
        <taxon>Trionychia</taxon>
        <taxon>Trionychidae</taxon>
        <taxon>Pelodiscus</taxon>
    </lineage>
</organism>
<dbReference type="HOGENOM" id="CLU_2145067_0_0_1"/>
<reference evidence="24" key="1">
    <citation type="submission" date="2011-10" db="EMBL/GenBank/DDBJ databases">
        <authorList>
            <consortium name="Soft-shell Turtle Genome Consortium"/>
        </authorList>
    </citation>
    <scope>NUCLEOTIDE SEQUENCE [LARGE SCALE GENOMIC DNA]</scope>
    <source>
        <strain evidence="24">Daiwa-1</strain>
    </source>
</reference>
<dbReference type="PANTHER" id="PTHR12053">
    <property type="entry name" value="PROTEASE FAMILY M28 PLASMA GLUTAMATE CARBOXYPEPTIDASE-RELATED"/>
    <property type="match status" value="1"/>
</dbReference>
<feature type="domain" description="Peptidase M28" evidence="22">
    <location>
        <begin position="18"/>
        <end position="95"/>
    </location>
</feature>
<dbReference type="GO" id="GO:0043171">
    <property type="term" value="P:peptide catabolic process"/>
    <property type="evidence" value="ECO:0007669"/>
    <property type="project" value="TreeGrafter"/>
</dbReference>
<keyword evidence="9" id="KW-0645">Protease</keyword>
<dbReference type="GO" id="GO:0005794">
    <property type="term" value="C:Golgi apparatus"/>
    <property type="evidence" value="ECO:0007669"/>
    <property type="project" value="UniProtKB-SubCell"/>
</dbReference>
<evidence type="ECO:0000256" key="7">
    <source>
        <dbReference type="ARBA" id="ARBA00022525"/>
    </source>
</evidence>
<evidence type="ECO:0000256" key="6">
    <source>
        <dbReference type="ARBA" id="ARBA00014116"/>
    </source>
</evidence>
<keyword evidence="7" id="KW-0964">Secreted</keyword>
<evidence type="ECO:0000313" key="23">
    <source>
        <dbReference type="Ensembl" id="ENSPSIP00000017038.1"/>
    </source>
</evidence>
<dbReference type="OMA" id="HKADIAN"/>
<keyword evidence="19" id="KW-0458">Lysosome</keyword>
<evidence type="ECO:0000256" key="16">
    <source>
        <dbReference type="ARBA" id="ARBA00023049"/>
    </source>
</evidence>
<keyword evidence="10" id="KW-0479">Metal-binding</keyword>
<dbReference type="GO" id="GO:0005764">
    <property type="term" value="C:lysosome"/>
    <property type="evidence" value="ECO:0007669"/>
    <property type="project" value="UniProtKB-SubCell"/>
</dbReference>
<evidence type="ECO:0000256" key="9">
    <source>
        <dbReference type="ARBA" id="ARBA00022670"/>
    </source>
</evidence>
<evidence type="ECO:0000313" key="24">
    <source>
        <dbReference type="Proteomes" id="UP000007267"/>
    </source>
</evidence>
<dbReference type="SUPFAM" id="SSF53187">
    <property type="entry name" value="Zn-dependent exopeptidases"/>
    <property type="match status" value="1"/>
</dbReference>
<dbReference type="GO" id="GO:0005615">
    <property type="term" value="C:extracellular space"/>
    <property type="evidence" value="ECO:0007669"/>
    <property type="project" value="TreeGrafter"/>
</dbReference>
<dbReference type="GO" id="GO:0070573">
    <property type="term" value="F:metallodipeptidase activity"/>
    <property type="evidence" value="ECO:0007669"/>
    <property type="project" value="InterPro"/>
</dbReference>
<reference evidence="23" key="3">
    <citation type="submission" date="2025-08" db="UniProtKB">
        <authorList>
            <consortium name="Ensembl"/>
        </authorList>
    </citation>
    <scope>IDENTIFICATION</scope>
</reference>
<keyword evidence="18" id="KW-0325">Glycoprotein</keyword>
<dbReference type="GO" id="GO:0006590">
    <property type="term" value="P:thyroid hormone generation"/>
    <property type="evidence" value="ECO:0007669"/>
    <property type="project" value="TreeGrafter"/>
</dbReference>
<dbReference type="InterPro" id="IPR007484">
    <property type="entry name" value="Peptidase_M28"/>
</dbReference>
<keyword evidence="17" id="KW-0865">Zymogen</keyword>
<evidence type="ECO:0000256" key="2">
    <source>
        <dbReference type="ARBA" id="ARBA00004371"/>
    </source>
</evidence>
<dbReference type="GeneTree" id="ENSGT00390000018110"/>
<keyword evidence="12" id="KW-0378">Hydrolase</keyword>
<evidence type="ECO:0000256" key="10">
    <source>
        <dbReference type="ARBA" id="ARBA00022723"/>
    </source>
</evidence>
<protein>
    <recommendedName>
        <fullName evidence="6">Carboxypeptidase Q</fullName>
    </recommendedName>
    <alternativeName>
        <fullName evidence="21">Plasma glutamate carboxypeptidase</fullName>
    </alternativeName>
</protein>
<dbReference type="EMBL" id="AGCU01092691">
    <property type="status" value="NOT_ANNOTATED_CDS"/>
    <property type="molecule type" value="Genomic_DNA"/>
</dbReference>
<evidence type="ECO:0000256" key="13">
    <source>
        <dbReference type="ARBA" id="ARBA00022824"/>
    </source>
</evidence>
<evidence type="ECO:0000256" key="21">
    <source>
        <dbReference type="ARBA" id="ARBA00033328"/>
    </source>
</evidence>
<evidence type="ECO:0000256" key="14">
    <source>
        <dbReference type="ARBA" id="ARBA00022833"/>
    </source>
</evidence>
<dbReference type="GO" id="GO:0046872">
    <property type="term" value="F:metal ion binding"/>
    <property type="evidence" value="ECO:0007669"/>
    <property type="project" value="UniProtKB-KW"/>
</dbReference>
<dbReference type="EMBL" id="AGCU01092692">
    <property type="status" value="NOT_ANNOTATED_CDS"/>
    <property type="molecule type" value="Genomic_DNA"/>
</dbReference>
<dbReference type="PANTHER" id="PTHR12053:SF3">
    <property type="entry name" value="CARBOXYPEPTIDASE Q"/>
    <property type="match status" value="1"/>
</dbReference>
<evidence type="ECO:0000256" key="3">
    <source>
        <dbReference type="ARBA" id="ARBA00004555"/>
    </source>
</evidence>
<dbReference type="STRING" id="13735.ENSPSIP00000017038"/>
<keyword evidence="11" id="KW-0732">Signal</keyword>
<keyword evidence="24" id="KW-1185">Reference proteome</keyword>
<dbReference type="EMBL" id="AGCU01092688">
    <property type="status" value="NOT_ANNOTATED_CDS"/>
    <property type="molecule type" value="Genomic_DNA"/>
</dbReference>
<dbReference type="InterPro" id="IPR039866">
    <property type="entry name" value="CPQ"/>
</dbReference>
<dbReference type="Proteomes" id="UP000007267">
    <property type="component" value="Unassembled WGS sequence"/>
</dbReference>
<keyword evidence="14" id="KW-0862">Zinc</keyword>
<evidence type="ECO:0000256" key="8">
    <source>
        <dbReference type="ARBA" id="ARBA00022645"/>
    </source>
</evidence>
<dbReference type="Gene3D" id="3.40.630.10">
    <property type="entry name" value="Zn peptidases"/>
    <property type="match status" value="1"/>
</dbReference>
<dbReference type="eggNOG" id="KOG2195">
    <property type="taxonomic scope" value="Eukaryota"/>
</dbReference>
<dbReference type="Ensembl" id="ENSPSIT00000017116.1">
    <property type="protein sequence ID" value="ENSPSIP00000017038.1"/>
    <property type="gene ID" value="ENSPSIG00000015171.1"/>
</dbReference>
<accession>K7G9S7</accession>
<dbReference type="GO" id="GO:0005783">
    <property type="term" value="C:endoplasmic reticulum"/>
    <property type="evidence" value="ECO:0007669"/>
    <property type="project" value="UniProtKB-SubCell"/>
</dbReference>
<evidence type="ECO:0000256" key="1">
    <source>
        <dbReference type="ARBA" id="ARBA00004240"/>
    </source>
</evidence>
<dbReference type="AlphaFoldDB" id="K7G9S7"/>
<sequence length="112" mass="12507">MESDVGTFMPTGLGFTGSCKAHAILKEVMQLLQPINVTDIYENGSETDTGYWLKDGVPGASLHDDDSKYFWFHHTQGDTMTVQDPSQMNLCAAIWTVVSYVIADMEEMLPRK</sequence>
<comment type="similarity">
    <text evidence="5">Belongs to the peptidase M28 family.</text>
</comment>
<keyword evidence="16" id="KW-0482">Metalloprotease</keyword>
<evidence type="ECO:0000256" key="15">
    <source>
        <dbReference type="ARBA" id="ARBA00023034"/>
    </source>
</evidence>